<keyword evidence="5" id="KW-0408">Iron</keyword>
<dbReference type="Proteomes" id="UP000070409">
    <property type="component" value="Unassembled WGS sequence"/>
</dbReference>
<comment type="caution">
    <text evidence="8">The sequence shown here is derived from an EMBL/GenBank/DDBJ whole genome shotgun (WGS) entry which is preliminary data.</text>
</comment>
<accession>A0A137ZJY1</accession>
<comment type="cofactor">
    <cofactor evidence="1">
        <name>[3Fe-4S] cluster</name>
        <dbReference type="ChEBI" id="CHEBI:21137"/>
    </cofactor>
</comment>
<keyword evidence="7" id="KW-0003">3Fe-4S</keyword>
<dbReference type="PANTHER" id="PTHR36923:SF3">
    <property type="entry name" value="FERREDOXIN"/>
    <property type="match status" value="1"/>
</dbReference>
<keyword evidence="3" id="KW-0479">Metal-binding</keyword>
<protein>
    <submittedName>
        <fullName evidence="8">Ferredoxin</fullName>
    </submittedName>
</protein>
<dbReference type="RefSeq" id="WP_068744933.1">
    <property type="nucleotide sequence ID" value="NZ_LSRE01000012.1"/>
</dbReference>
<name>A0A137ZJY1_9ACTN</name>
<evidence type="ECO:0000256" key="5">
    <source>
        <dbReference type="ARBA" id="ARBA00023004"/>
    </source>
</evidence>
<proteinExistence type="predicted"/>
<gene>
    <name evidence="8" type="ORF">AXK61_02410</name>
</gene>
<reference evidence="8 9" key="1">
    <citation type="submission" date="2016-02" db="EMBL/GenBank/DDBJ databases">
        <authorList>
            <person name="Teng J.L."/>
            <person name="Tang Y."/>
            <person name="Huang Y."/>
            <person name="Guo F."/>
            <person name="Wei W."/>
            <person name="Chen J.H."/>
            <person name="Wong S.Y."/>
            <person name="Lau S.K."/>
            <person name="Woo P.C."/>
        </authorList>
    </citation>
    <scope>NUCLEOTIDE SEQUENCE [LARGE SCALE GENOMIC DNA]</scope>
    <source>
        <strain evidence="8 9">JCM 13375</strain>
    </source>
</reference>
<keyword evidence="6" id="KW-0411">Iron-sulfur</keyword>
<keyword evidence="4" id="KW-0249">Electron transport</keyword>
<evidence type="ECO:0000256" key="4">
    <source>
        <dbReference type="ARBA" id="ARBA00022982"/>
    </source>
</evidence>
<evidence type="ECO:0000256" key="3">
    <source>
        <dbReference type="ARBA" id="ARBA00022723"/>
    </source>
</evidence>
<keyword evidence="9" id="KW-1185">Reference proteome</keyword>
<evidence type="ECO:0000313" key="9">
    <source>
        <dbReference type="Proteomes" id="UP000070409"/>
    </source>
</evidence>
<evidence type="ECO:0000256" key="1">
    <source>
        <dbReference type="ARBA" id="ARBA00001927"/>
    </source>
</evidence>
<dbReference type="EMBL" id="LSRE01000012">
    <property type="protein sequence ID" value="KXO98473.1"/>
    <property type="molecule type" value="Genomic_DNA"/>
</dbReference>
<dbReference type="PANTHER" id="PTHR36923">
    <property type="entry name" value="FERREDOXIN"/>
    <property type="match status" value="1"/>
</dbReference>
<keyword evidence="2" id="KW-0813">Transport</keyword>
<organism evidence="8 9">
    <name type="scientific">Tsukamurella pseudospumae</name>
    <dbReference type="NCBI Taxonomy" id="239498"/>
    <lineage>
        <taxon>Bacteria</taxon>
        <taxon>Bacillati</taxon>
        <taxon>Actinomycetota</taxon>
        <taxon>Actinomycetes</taxon>
        <taxon>Mycobacteriales</taxon>
        <taxon>Tsukamurellaceae</taxon>
        <taxon>Tsukamurella</taxon>
    </lineage>
</organism>
<dbReference type="Pfam" id="PF13459">
    <property type="entry name" value="Fer4_15"/>
    <property type="match status" value="1"/>
</dbReference>
<evidence type="ECO:0000256" key="7">
    <source>
        <dbReference type="ARBA" id="ARBA00023291"/>
    </source>
</evidence>
<dbReference type="InterPro" id="IPR051269">
    <property type="entry name" value="Fe-S_cluster_ET"/>
</dbReference>
<dbReference type="SUPFAM" id="SSF54862">
    <property type="entry name" value="4Fe-4S ferredoxins"/>
    <property type="match status" value="1"/>
</dbReference>
<evidence type="ECO:0000313" key="8">
    <source>
        <dbReference type="EMBL" id="KXO98473.1"/>
    </source>
</evidence>
<dbReference type="Gene3D" id="3.30.70.20">
    <property type="match status" value="1"/>
</dbReference>
<evidence type="ECO:0000256" key="2">
    <source>
        <dbReference type="ARBA" id="ARBA00022448"/>
    </source>
</evidence>
<sequence length="62" mass="6735">MKITIGEACTGFGVCEGIRPDVFEVNDEGFAEATDEGLTDADREEIEYAVSQCPTQAITVEY</sequence>
<evidence type="ECO:0000256" key="6">
    <source>
        <dbReference type="ARBA" id="ARBA00023014"/>
    </source>
</evidence>